<dbReference type="InterPro" id="IPR010982">
    <property type="entry name" value="Lambda_DNA-bd_dom_sf"/>
</dbReference>
<dbReference type="Gene3D" id="1.25.40.10">
    <property type="entry name" value="Tetratricopeptide repeat domain"/>
    <property type="match status" value="1"/>
</dbReference>
<name>A0A9X2RPD9_9ACTN</name>
<dbReference type="CDD" id="cd00093">
    <property type="entry name" value="HTH_XRE"/>
    <property type="match status" value="1"/>
</dbReference>
<accession>A0A9X2RPD9</accession>
<dbReference type="GO" id="GO:0003677">
    <property type="term" value="F:DNA binding"/>
    <property type="evidence" value="ECO:0007669"/>
    <property type="project" value="InterPro"/>
</dbReference>
<dbReference type="InterPro" id="IPR001387">
    <property type="entry name" value="Cro/C1-type_HTH"/>
</dbReference>
<keyword evidence="2" id="KW-1185">Reference proteome</keyword>
<proteinExistence type="predicted"/>
<organism evidence="1 2">
    <name type="scientific">Streptomyces telluris</name>
    <dbReference type="NCBI Taxonomy" id="2720021"/>
    <lineage>
        <taxon>Bacteria</taxon>
        <taxon>Bacillati</taxon>
        <taxon>Actinomycetota</taxon>
        <taxon>Actinomycetes</taxon>
        <taxon>Kitasatosporales</taxon>
        <taxon>Streptomycetaceae</taxon>
        <taxon>Streptomyces</taxon>
    </lineage>
</organism>
<gene>
    <name evidence="1" type="ORF">NQU55_24975</name>
</gene>
<evidence type="ECO:0000313" key="1">
    <source>
        <dbReference type="EMBL" id="MCQ8772994.1"/>
    </source>
</evidence>
<sequence>MHAPSPQEVVAGLLQDERFRSACARRDMGAVFRLLNHRGVSTRRLAAVVEVTQGRLYDYMNGKSRVEKLAIFEQIADALHIPGHLLGLARRTWEPRAELADSNVPPPDGDDLDTVGTFRDADRRAGGGRLYQAVVRHLSDHVARRLVDSASGPRAFAAAAAFTEMAGWMAHDSGRDDLAERHFVRALPLARMSGDVPLTAGIAASSSHLALQAGDPAQAVHWAQTGLDTAGRGPRVPSLMARLRAMEARALAAVGRTDAAERSLEQSREALSAPRQAEHSWTSPFDAASLASESALAFSDMGKHDEALQAARLAIDLRADGRARSLALSRLALVNIHIRRADLDAAVDAGAELLRTSPDLGSVRFLKQLADVRNDLACHRCYGPVEEFLVRLDESTRQRSVLLADIVRPREPGRPL</sequence>
<dbReference type="RefSeq" id="WP_168092745.1">
    <property type="nucleotide sequence ID" value="NZ_JAATER010000092.1"/>
</dbReference>
<dbReference type="SUPFAM" id="SSF47413">
    <property type="entry name" value="lambda repressor-like DNA-binding domains"/>
    <property type="match status" value="1"/>
</dbReference>
<dbReference type="AlphaFoldDB" id="A0A9X2RPD9"/>
<dbReference type="EMBL" id="JANIID010000026">
    <property type="protein sequence ID" value="MCQ8772994.1"/>
    <property type="molecule type" value="Genomic_DNA"/>
</dbReference>
<dbReference type="InterPro" id="IPR011990">
    <property type="entry name" value="TPR-like_helical_dom_sf"/>
</dbReference>
<dbReference type="Proteomes" id="UP001142374">
    <property type="component" value="Unassembled WGS sequence"/>
</dbReference>
<reference evidence="1" key="1">
    <citation type="submission" date="2022-06" db="EMBL/GenBank/DDBJ databases">
        <title>WGS of actinobacteria.</title>
        <authorList>
            <person name="Thawai C."/>
        </authorList>
    </citation>
    <scope>NUCLEOTIDE SEQUENCE</scope>
    <source>
        <strain evidence="1">AA8</strain>
    </source>
</reference>
<dbReference type="SUPFAM" id="SSF48452">
    <property type="entry name" value="TPR-like"/>
    <property type="match status" value="1"/>
</dbReference>
<evidence type="ECO:0000313" key="2">
    <source>
        <dbReference type="Proteomes" id="UP001142374"/>
    </source>
</evidence>
<comment type="caution">
    <text evidence="1">The sequence shown here is derived from an EMBL/GenBank/DDBJ whole genome shotgun (WGS) entry which is preliminary data.</text>
</comment>
<protein>
    <submittedName>
        <fullName evidence="1">XRE family transcriptional regulator</fullName>
    </submittedName>
</protein>